<evidence type="ECO:0000256" key="9">
    <source>
        <dbReference type="SAM" id="Phobius"/>
    </source>
</evidence>
<evidence type="ECO:0000256" key="5">
    <source>
        <dbReference type="ARBA" id="ARBA00023122"/>
    </source>
</evidence>
<comment type="caution">
    <text evidence="12">The sequence shown here is derived from an EMBL/GenBank/DDBJ whole genome shotgun (WGS) entry which is preliminary data.</text>
</comment>
<dbReference type="Gene3D" id="3.30.465.10">
    <property type="match status" value="1"/>
</dbReference>
<dbReference type="InterPro" id="IPR046342">
    <property type="entry name" value="CBS_dom_sf"/>
</dbReference>
<dbReference type="PANTHER" id="PTHR22777">
    <property type="entry name" value="HEMOLYSIN-RELATED"/>
    <property type="match status" value="1"/>
</dbReference>
<sequence>MTRRPGWRRKHLQELFFLLVLLLLSGLFSGSETALVSISLARAEALNREGRRGAASLYQLKSNPARMLITILIGNNVVNIAASAMATVLATRWLGHIGPGVAVGVLTVLILVFGEITPKSLATRYSERISLAIAPVLVAFMRAIYPLVWLFNTFTNRVQALAGRQADPIVTEAELITMTEHGEEEGTIESDEREMIERVFILNDLKAGDVMTPMRRVFALDGRRSVADILQEVLARPFTRIPLHGPDHNEVLKVLFLRDLFAAAARGEMEQPAFDIARTPLYVPENQKVDLLLPLLRKEKQHMAVVVDETGYLQGVVTLEDVLEELVGEIYDEVDELPDQQMRLSDDSMLVDGHVELRVVEAFFDTELPGKPTDTVNRWILEHTARIPRQDERFVLDGLEIHVKNASERRIRQVVLKPVPEEPVTADPVQVEARSP</sequence>
<dbReference type="InterPro" id="IPR036318">
    <property type="entry name" value="FAD-bd_PCMH-like_sf"/>
</dbReference>
<dbReference type="Proteomes" id="UP000322981">
    <property type="component" value="Unassembled WGS sequence"/>
</dbReference>
<feature type="transmembrane region" description="Helical" evidence="9">
    <location>
        <begin position="129"/>
        <end position="151"/>
    </location>
</feature>
<dbReference type="SUPFAM" id="SSF56176">
    <property type="entry name" value="FAD-binding/transporter-associated domain-like"/>
    <property type="match status" value="1"/>
</dbReference>
<keyword evidence="3" id="KW-0677">Repeat</keyword>
<evidence type="ECO:0000256" key="8">
    <source>
        <dbReference type="PROSITE-ProRule" id="PRU01193"/>
    </source>
</evidence>
<evidence type="ECO:0000313" key="12">
    <source>
        <dbReference type="EMBL" id="KAA6183659.1"/>
    </source>
</evidence>
<dbReference type="PANTHER" id="PTHR22777:SF17">
    <property type="entry name" value="UPF0053 PROTEIN SLL0260"/>
    <property type="match status" value="1"/>
</dbReference>
<keyword evidence="6 8" id="KW-0472">Membrane</keyword>
<evidence type="ECO:0000259" key="10">
    <source>
        <dbReference type="PROSITE" id="PS51371"/>
    </source>
</evidence>
<dbReference type="AlphaFoldDB" id="A0A5M8FG28"/>
<evidence type="ECO:0000256" key="2">
    <source>
        <dbReference type="ARBA" id="ARBA00022692"/>
    </source>
</evidence>
<dbReference type="CDD" id="cd04590">
    <property type="entry name" value="CBS_pair_CorC_HlyC_assoc"/>
    <property type="match status" value="1"/>
</dbReference>
<dbReference type="InterPro" id="IPR016169">
    <property type="entry name" value="FAD-bd_PCMH_sub2"/>
</dbReference>
<feature type="transmembrane region" description="Helical" evidence="9">
    <location>
        <begin position="67"/>
        <end position="90"/>
    </location>
</feature>
<dbReference type="EMBL" id="VWXX01000030">
    <property type="protein sequence ID" value="KAA6183659.1"/>
    <property type="molecule type" value="Genomic_DNA"/>
</dbReference>
<keyword evidence="2 8" id="KW-0812">Transmembrane</keyword>
<keyword evidence="13" id="KW-1185">Reference proteome</keyword>
<dbReference type="PROSITE" id="PS51371">
    <property type="entry name" value="CBS"/>
    <property type="match status" value="1"/>
</dbReference>
<evidence type="ECO:0000259" key="11">
    <source>
        <dbReference type="PROSITE" id="PS51846"/>
    </source>
</evidence>
<gene>
    <name evidence="12" type="ORF">F2Q65_15150</name>
</gene>
<keyword evidence="4 8" id="KW-1133">Transmembrane helix</keyword>
<dbReference type="GO" id="GO:0050660">
    <property type="term" value="F:flavin adenine dinucleotide binding"/>
    <property type="evidence" value="ECO:0007669"/>
    <property type="project" value="InterPro"/>
</dbReference>
<keyword evidence="5 7" id="KW-0129">CBS domain</keyword>
<feature type="transmembrane region" description="Helical" evidence="9">
    <location>
        <begin position="97"/>
        <end position="117"/>
    </location>
</feature>
<feature type="domain" description="CNNM transmembrane" evidence="11">
    <location>
        <begin position="7"/>
        <end position="192"/>
    </location>
</feature>
<dbReference type="Gene3D" id="3.10.580.10">
    <property type="entry name" value="CBS-domain"/>
    <property type="match status" value="1"/>
</dbReference>
<feature type="domain" description="CBS" evidence="10">
    <location>
        <begin position="276"/>
        <end position="333"/>
    </location>
</feature>
<dbReference type="InterPro" id="IPR005170">
    <property type="entry name" value="Transptr-assoc_dom"/>
</dbReference>
<proteinExistence type="predicted"/>
<dbReference type="PROSITE" id="PS51846">
    <property type="entry name" value="CNNM"/>
    <property type="match status" value="1"/>
</dbReference>
<protein>
    <submittedName>
        <fullName evidence="12">HlyC/CorC family transporter</fullName>
    </submittedName>
</protein>
<dbReference type="Pfam" id="PF00571">
    <property type="entry name" value="CBS"/>
    <property type="match status" value="1"/>
</dbReference>
<dbReference type="Pfam" id="PF01595">
    <property type="entry name" value="CNNM"/>
    <property type="match status" value="1"/>
</dbReference>
<evidence type="ECO:0000256" key="4">
    <source>
        <dbReference type="ARBA" id="ARBA00022989"/>
    </source>
</evidence>
<dbReference type="InterPro" id="IPR002550">
    <property type="entry name" value="CNNM"/>
</dbReference>
<dbReference type="InterPro" id="IPR044751">
    <property type="entry name" value="Ion_transp-like_CBS"/>
</dbReference>
<dbReference type="GO" id="GO:0016020">
    <property type="term" value="C:membrane"/>
    <property type="evidence" value="ECO:0007669"/>
    <property type="project" value="UniProtKB-SubCell"/>
</dbReference>
<evidence type="ECO:0000256" key="1">
    <source>
        <dbReference type="ARBA" id="ARBA00004141"/>
    </source>
</evidence>
<organism evidence="12 13">
    <name type="scientific">Thiohalocapsa marina</name>
    <dbReference type="NCBI Taxonomy" id="424902"/>
    <lineage>
        <taxon>Bacteria</taxon>
        <taxon>Pseudomonadati</taxon>
        <taxon>Pseudomonadota</taxon>
        <taxon>Gammaproteobacteria</taxon>
        <taxon>Chromatiales</taxon>
        <taxon>Chromatiaceae</taxon>
        <taxon>Thiohalocapsa</taxon>
    </lineage>
</organism>
<evidence type="ECO:0000256" key="3">
    <source>
        <dbReference type="ARBA" id="ARBA00022737"/>
    </source>
</evidence>
<evidence type="ECO:0000256" key="6">
    <source>
        <dbReference type="ARBA" id="ARBA00023136"/>
    </source>
</evidence>
<evidence type="ECO:0000256" key="7">
    <source>
        <dbReference type="PROSITE-ProRule" id="PRU00703"/>
    </source>
</evidence>
<dbReference type="InterPro" id="IPR000644">
    <property type="entry name" value="CBS_dom"/>
</dbReference>
<accession>A0A5M8FG28</accession>
<dbReference type="OrthoDB" id="9798188at2"/>
<reference evidence="12 13" key="1">
    <citation type="submission" date="2019-09" db="EMBL/GenBank/DDBJ databases">
        <title>Whole-genome sequence of the purple sulfur bacterium Thiohalocapsa marina DSM 19078.</title>
        <authorList>
            <person name="Kyndt J.A."/>
            <person name="Meyer T.E."/>
        </authorList>
    </citation>
    <scope>NUCLEOTIDE SEQUENCE [LARGE SCALE GENOMIC DNA]</scope>
    <source>
        <strain evidence="12 13">DSM 19078</strain>
    </source>
</reference>
<dbReference type="SMART" id="SM01091">
    <property type="entry name" value="CorC_HlyC"/>
    <property type="match status" value="1"/>
</dbReference>
<dbReference type="Pfam" id="PF03471">
    <property type="entry name" value="CorC_HlyC"/>
    <property type="match status" value="1"/>
</dbReference>
<dbReference type="SUPFAM" id="SSF54631">
    <property type="entry name" value="CBS-domain pair"/>
    <property type="match status" value="1"/>
</dbReference>
<name>A0A5M8FG28_9GAMM</name>
<comment type="subcellular location">
    <subcellularLocation>
        <location evidence="1">Membrane</location>
        <topology evidence="1">Multi-pass membrane protein</topology>
    </subcellularLocation>
</comment>
<evidence type="ECO:0000313" key="13">
    <source>
        <dbReference type="Proteomes" id="UP000322981"/>
    </source>
</evidence>